<evidence type="ECO:0000313" key="3">
    <source>
        <dbReference type="Proteomes" id="UP000219329"/>
    </source>
</evidence>
<sequence>MISLEVSQLSRIRKVFAILGVSLLFLAALMLISTLVGVIELEYFEFFGHSGLRTVAAIAVAGCLLAAFGYHEEK</sequence>
<keyword evidence="1" id="KW-1133">Transmembrane helix</keyword>
<evidence type="ECO:0000313" key="2">
    <source>
        <dbReference type="EMBL" id="PDH32322.1"/>
    </source>
</evidence>
<comment type="caution">
    <text evidence="2">The sequence shown here is derived from an EMBL/GenBank/DDBJ whole genome shotgun (WGS) entry which is preliminary data.</text>
</comment>
<dbReference type="Proteomes" id="UP000219329">
    <property type="component" value="Unassembled WGS sequence"/>
</dbReference>
<protein>
    <submittedName>
        <fullName evidence="2">Uncharacterized protein</fullName>
    </submittedName>
</protein>
<proteinExistence type="predicted"/>
<accession>A0A2A5W7D5</accession>
<gene>
    <name evidence="2" type="ORF">CNF02_12280</name>
</gene>
<dbReference type="AlphaFoldDB" id="A0A2A5W7D5"/>
<name>A0A2A5W7D5_9GAMM</name>
<organism evidence="2 3">
    <name type="scientific">OM182 bacterium MED-G28</name>
    <dbReference type="NCBI Taxonomy" id="1986256"/>
    <lineage>
        <taxon>Bacteria</taxon>
        <taxon>Pseudomonadati</taxon>
        <taxon>Pseudomonadota</taxon>
        <taxon>Gammaproteobacteria</taxon>
        <taxon>OMG group</taxon>
        <taxon>OM182 clade</taxon>
    </lineage>
</organism>
<evidence type="ECO:0000256" key="1">
    <source>
        <dbReference type="SAM" id="Phobius"/>
    </source>
</evidence>
<feature type="transmembrane region" description="Helical" evidence="1">
    <location>
        <begin position="15"/>
        <end position="39"/>
    </location>
</feature>
<feature type="transmembrane region" description="Helical" evidence="1">
    <location>
        <begin position="51"/>
        <end position="70"/>
    </location>
</feature>
<keyword evidence="1" id="KW-0812">Transmembrane</keyword>
<reference evidence="2 3" key="1">
    <citation type="submission" date="2017-08" db="EMBL/GenBank/DDBJ databases">
        <title>Fine stratification of microbial communities through a metagenomic profile of the photic zone.</title>
        <authorList>
            <person name="Haro-Moreno J.M."/>
            <person name="Lopez-Perez M."/>
            <person name="De La Torre J."/>
            <person name="Picazo A."/>
            <person name="Camacho A."/>
            <person name="Rodriguez-Valera F."/>
        </authorList>
    </citation>
    <scope>NUCLEOTIDE SEQUENCE [LARGE SCALE GENOMIC DNA]</scope>
    <source>
        <strain evidence="2">MED-G28</strain>
    </source>
</reference>
<dbReference type="EMBL" id="NTJZ01000018">
    <property type="protein sequence ID" value="PDH32322.1"/>
    <property type="molecule type" value="Genomic_DNA"/>
</dbReference>
<keyword evidence="1" id="KW-0472">Membrane</keyword>